<dbReference type="Pfam" id="PF10354">
    <property type="entry name" value="BMT5-like"/>
    <property type="match status" value="1"/>
</dbReference>
<feature type="compositionally biased region" description="Basic residues" evidence="2">
    <location>
        <begin position="329"/>
        <end position="344"/>
    </location>
</feature>
<feature type="domain" description="C2H2-type" evidence="3">
    <location>
        <begin position="383"/>
        <end position="411"/>
    </location>
</feature>
<gene>
    <name evidence="4" type="ORF">Cvel_444</name>
</gene>
<dbReference type="SMART" id="SM00355">
    <property type="entry name" value="ZnF_C2H2"/>
    <property type="match status" value="4"/>
</dbReference>
<evidence type="ECO:0000256" key="1">
    <source>
        <dbReference type="PROSITE-ProRule" id="PRU00042"/>
    </source>
</evidence>
<name>A0A0G4FQG7_9ALVE</name>
<dbReference type="VEuPathDB" id="CryptoDB:Cvel_444"/>
<feature type="compositionally biased region" description="Polar residues" evidence="2">
    <location>
        <begin position="260"/>
        <end position="270"/>
    </location>
</feature>
<accession>A0A0G4FQG7</accession>
<feature type="compositionally biased region" description="Basic and acidic residues" evidence="2">
    <location>
        <begin position="356"/>
        <end position="373"/>
    </location>
</feature>
<dbReference type="InterPro" id="IPR013087">
    <property type="entry name" value="Znf_C2H2_type"/>
</dbReference>
<dbReference type="GO" id="GO:0070475">
    <property type="term" value="P:rRNA base methylation"/>
    <property type="evidence" value="ECO:0007669"/>
    <property type="project" value="InterPro"/>
</dbReference>
<feature type="region of interest" description="Disordered" evidence="2">
    <location>
        <begin position="474"/>
        <end position="525"/>
    </location>
</feature>
<dbReference type="GO" id="GO:0008270">
    <property type="term" value="F:zinc ion binding"/>
    <property type="evidence" value="ECO:0007669"/>
    <property type="project" value="UniProtKB-KW"/>
</dbReference>
<evidence type="ECO:0000256" key="2">
    <source>
        <dbReference type="SAM" id="MobiDB-lite"/>
    </source>
</evidence>
<dbReference type="PROSITE" id="PS00028">
    <property type="entry name" value="ZINC_FINGER_C2H2_1"/>
    <property type="match status" value="1"/>
</dbReference>
<keyword evidence="1" id="KW-0863">Zinc-finger</keyword>
<dbReference type="PANTHER" id="PTHR11538">
    <property type="entry name" value="PHENYLALANYL-TRNA SYNTHETASE"/>
    <property type="match status" value="1"/>
</dbReference>
<dbReference type="InterPro" id="IPR019446">
    <property type="entry name" value="BMT5-like"/>
</dbReference>
<feature type="compositionally biased region" description="Low complexity" evidence="2">
    <location>
        <begin position="271"/>
        <end position="282"/>
    </location>
</feature>
<evidence type="ECO:0000259" key="3">
    <source>
        <dbReference type="PROSITE" id="PS50157"/>
    </source>
</evidence>
<feature type="region of interest" description="Disordered" evidence="2">
    <location>
        <begin position="247"/>
        <end position="373"/>
    </location>
</feature>
<dbReference type="PANTHER" id="PTHR11538:SF26">
    <property type="entry name" value="FERREDOXIN-FOLD ANTICODON-BINDING DOMAIN-CONTAINING PROTEIN 1"/>
    <property type="match status" value="1"/>
</dbReference>
<reference evidence="4" key="1">
    <citation type="submission" date="2014-11" db="EMBL/GenBank/DDBJ databases">
        <authorList>
            <person name="Otto D Thomas"/>
            <person name="Naeem Raeece"/>
        </authorList>
    </citation>
    <scope>NUCLEOTIDE SEQUENCE</scope>
</reference>
<dbReference type="GO" id="GO:0005737">
    <property type="term" value="C:cytoplasm"/>
    <property type="evidence" value="ECO:0007669"/>
    <property type="project" value="TreeGrafter"/>
</dbReference>
<dbReference type="Gene3D" id="3.30.160.60">
    <property type="entry name" value="Classic Zinc Finger"/>
    <property type="match status" value="1"/>
</dbReference>
<keyword evidence="1" id="KW-0479">Metal-binding</keyword>
<dbReference type="PROSITE" id="PS50157">
    <property type="entry name" value="ZINC_FINGER_C2H2_2"/>
    <property type="match status" value="1"/>
</dbReference>
<dbReference type="AlphaFoldDB" id="A0A0G4FQG7"/>
<dbReference type="EMBL" id="CDMZ01000551">
    <property type="protein sequence ID" value="CEM16685.1"/>
    <property type="molecule type" value="Genomic_DNA"/>
</dbReference>
<protein>
    <recommendedName>
        <fullName evidence="3">C2H2-type domain-containing protein</fullName>
    </recommendedName>
</protein>
<organism evidence="4">
    <name type="scientific">Chromera velia CCMP2878</name>
    <dbReference type="NCBI Taxonomy" id="1169474"/>
    <lineage>
        <taxon>Eukaryota</taxon>
        <taxon>Sar</taxon>
        <taxon>Alveolata</taxon>
        <taxon>Colpodellida</taxon>
        <taxon>Chromeraceae</taxon>
        <taxon>Chromera</taxon>
    </lineage>
</organism>
<sequence>MPDGFSALLVGEGNFSFAGACASLLWGHSEGALEDDEKVLQRVDALCTHLLLPPAEASETLIVATSFDERDELLEKYPECEGIFLRLESHPEHVSLMHGVNAWALEDSFPLSLSEKKFDRVVWNHPHLGIEDLRLHRFLMSHFFHSARNALAVSGILVVSLVDGQAERWRLVEEAQKQGMKLLSVRPFREEDFPGYVCKRNLTGRSFKNVHTQRHTRSSMPSWRFAFCREEDLNEARAAVSSIEALTLKGPPESADSESRTTVLQGSADRSSSPQALPSSPQGESEERVASAATAPAEGPRLSEGGSTAQGPGERRVLRVDAGTAPGCGRKKERAARRAQQKKKKEQEGDGVVLGRDGDRAGAERDAEKGGKTPIEKEEFDEFQCSFCGRLFPSLQGAKTHIRQVHELGKYGDWESSRGKGKGKEGFSEGGEGGLPCRVCGKRCADEEARWQHETAKHGRHAAAYAGQLLVPTSEEGPACSSSARSSGGLGEPPAAANLGGEEDEGAAGASSISVGRGESEGFEGSVGTVTVQGRLVRGFKLPFKESVAGPPSEQTGAEVRFHACEVCGQAVPDVWGMSQHLESLKPLVGLNARCERCDRRFIELRALQQHLNFCFLKPPVSEEPDDKTT</sequence>
<evidence type="ECO:0000313" key="4">
    <source>
        <dbReference type="EMBL" id="CEM16685.1"/>
    </source>
</evidence>
<dbReference type="GO" id="GO:0070042">
    <property type="term" value="F:rRNA (uridine-N3-)-methyltransferase activity"/>
    <property type="evidence" value="ECO:0007669"/>
    <property type="project" value="InterPro"/>
</dbReference>
<keyword evidence="1" id="KW-0862">Zinc</keyword>
<proteinExistence type="predicted"/>